<feature type="compositionally biased region" description="Gly residues" evidence="1">
    <location>
        <begin position="142"/>
        <end position="156"/>
    </location>
</feature>
<feature type="compositionally biased region" description="Basic and acidic residues" evidence="1">
    <location>
        <begin position="89"/>
        <end position="106"/>
    </location>
</feature>
<evidence type="ECO:0000313" key="2">
    <source>
        <dbReference type="EMBL" id="KAF3586917.1"/>
    </source>
</evidence>
<feature type="region of interest" description="Disordered" evidence="1">
    <location>
        <begin position="34"/>
        <end position="184"/>
    </location>
</feature>
<sequence length="184" mass="20091">MSKIQNLQPPSTKTLSLYSNLLIPFLCNGETTGKSEQGVLEAQRPNRSRNRSEPVQRITPFLKKGSKTQWWSSQFTWRRRPPRICGDSGVRELAARDNKKSDDRSPAHLLHRGRVRESGKRERESGEREGDSQAGRGEAGEGEGGATGEGEGGVRPGRGRKRGARGEGRGAPGRGAPRGVARVP</sequence>
<feature type="compositionally biased region" description="Basic and acidic residues" evidence="1">
    <location>
        <begin position="115"/>
        <end position="131"/>
    </location>
</feature>
<evidence type="ECO:0000256" key="1">
    <source>
        <dbReference type="SAM" id="MobiDB-lite"/>
    </source>
</evidence>
<proteinExistence type="predicted"/>
<reference evidence="2" key="1">
    <citation type="submission" date="2019-12" db="EMBL/GenBank/DDBJ databases">
        <title>Genome sequencing and annotation of Brassica cretica.</title>
        <authorList>
            <person name="Studholme D.J."/>
            <person name="Sarris P."/>
        </authorList>
    </citation>
    <scope>NUCLEOTIDE SEQUENCE</scope>
    <source>
        <strain evidence="2">PFS-109/04</strain>
        <tissue evidence="2">Leaf</tissue>
    </source>
</reference>
<gene>
    <name evidence="2" type="ORF">F2Q69_00031920</name>
</gene>
<comment type="caution">
    <text evidence="2">The sequence shown here is derived from an EMBL/GenBank/DDBJ whole genome shotgun (WGS) entry which is preliminary data.</text>
</comment>
<dbReference type="AlphaFoldDB" id="A0A8S9S1B2"/>
<feature type="compositionally biased region" description="Low complexity" evidence="1">
    <location>
        <begin position="174"/>
        <end position="184"/>
    </location>
</feature>
<organism evidence="2 3">
    <name type="scientific">Brassica cretica</name>
    <name type="common">Mustard</name>
    <dbReference type="NCBI Taxonomy" id="69181"/>
    <lineage>
        <taxon>Eukaryota</taxon>
        <taxon>Viridiplantae</taxon>
        <taxon>Streptophyta</taxon>
        <taxon>Embryophyta</taxon>
        <taxon>Tracheophyta</taxon>
        <taxon>Spermatophyta</taxon>
        <taxon>Magnoliopsida</taxon>
        <taxon>eudicotyledons</taxon>
        <taxon>Gunneridae</taxon>
        <taxon>Pentapetalae</taxon>
        <taxon>rosids</taxon>
        <taxon>malvids</taxon>
        <taxon>Brassicales</taxon>
        <taxon>Brassicaceae</taxon>
        <taxon>Brassiceae</taxon>
        <taxon>Brassica</taxon>
    </lineage>
</organism>
<accession>A0A8S9S1B2</accession>
<name>A0A8S9S1B2_BRACR</name>
<feature type="compositionally biased region" description="Polar residues" evidence="1">
    <location>
        <begin position="67"/>
        <end position="76"/>
    </location>
</feature>
<dbReference type="Proteomes" id="UP000712600">
    <property type="component" value="Unassembled WGS sequence"/>
</dbReference>
<dbReference type="EMBL" id="QGKX02000088">
    <property type="protein sequence ID" value="KAF3586917.1"/>
    <property type="molecule type" value="Genomic_DNA"/>
</dbReference>
<evidence type="ECO:0000313" key="3">
    <source>
        <dbReference type="Proteomes" id="UP000712600"/>
    </source>
</evidence>
<protein>
    <submittedName>
        <fullName evidence="2">Uncharacterized protein</fullName>
    </submittedName>
</protein>